<comment type="caution">
    <text evidence="1">The sequence shown here is derived from an EMBL/GenBank/DDBJ whole genome shotgun (WGS) entry which is preliminary data.</text>
</comment>
<reference evidence="1 2" key="1">
    <citation type="submission" date="2023-01" db="EMBL/GenBank/DDBJ databases">
        <title>Psychrosphaera sp. nov., isolated from marine algae.</title>
        <authorList>
            <person name="Bayburt H."/>
            <person name="Choi B.J."/>
            <person name="Kim J.M."/>
            <person name="Choi D.G."/>
            <person name="Jeon C.O."/>
        </authorList>
    </citation>
    <scope>NUCLEOTIDE SEQUENCE [LARGE SCALE GENOMIC DNA]</scope>
    <source>
        <strain evidence="1 2">G1-22</strain>
    </source>
</reference>
<dbReference type="RefSeq" id="WP_272182086.1">
    <property type="nucleotide sequence ID" value="NZ_JAQOMS010000002.1"/>
</dbReference>
<evidence type="ECO:0000313" key="2">
    <source>
        <dbReference type="Proteomes" id="UP001528411"/>
    </source>
</evidence>
<dbReference type="SUPFAM" id="SSF69304">
    <property type="entry name" value="Tricorn protease N-terminal domain"/>
    <property type="match status" value="1"/>
</dbReference>
<dbReference type="Proteomes" id="UP001528411">
    <property type="component" value="Unassembled WGS sequence"/>
</dbReference>
<protein>
    <submittedName>
        <fullName evidence="1">Uncharacterized protein</fullName>
    </submittedName>
</protein>
<accession>A0ABT5FIL8</accession>
<organism evidence="1 2">
    <name type="scientific">Psychrosphaera algicola</name>
    <dbReference type="NCBI Taxonomy" id="3023714"/>
    <lineage>
        <taxon>Bacteria</taxon>
        <taxon>Pseudomonadati</taxon>
        <taxon>Pseudomonadota</taxon>
        <taxon>Gammaproteobacteria</taxon>
        <taxon>Alteromonadales</taxon>
        <taxon>Pseudoalteromonadaceae</taxon>
        <taxon>Psychrosphaera</taxon>
    </lineage>
</organism>
<proteinExistence type="predicted"/>
<gene>
    <name evidence="1" type="ORF">PN838_22795</name>
</gene>
<sequence length="185" mass="21396">MTSQNKIEAYHLKRGIKMLVTIADFGIFYPSFSLDGETIYFSSIVSGDWQTFQVPFKSKTTNISPVIPHPAWLVKQLDESTLLYSKPHMEGLFTFDITSQTSSQLFKNFPKNDYWVLADNKLYFRQTQPYKSLRVTSIDNYLPRELVQLPNDTNELFSITHSGDTSIFSVQRQKQSDIKKAKIIH</sequence>
<keyword evidence="2" id="KW-1185">Reference proteome</keyword>
<evidence type="ECO:0000313" key="1">
    <source>
        <dbReference type="EMBL" id="MDC2891042.1"/>
    </source>
</evidence>
<name>A0ABT5FIL8_9GAMM</name>
<dbReference type="EMBL" id="JAQOMS010000002">
    <property type="protein sequence ID" value="MDC2891042.1"/>
    <property type="molecule type" value="Genomic_DNA"/>
</dbReference>